<evidence type="ECO:0000256" key="1">
    <source>
        <dbReference type="ARBA" id="ARBA00022801"/>
    </source>
</evidence>
<feature type="short sequence motif" description="DGA/G" evidence="4">
    <location>
        <begin position="187"/>
        <end position="189"/>
    </location>
</feature>
<evidence type="ECO:0000313" key="7">
    <source>
        <dbReference type="Proteomes" id="UP001431532"/>
    </source>
</evidence>
<feature type="domain" description="PNPLA" evidence="5">
    <location>
        <begin position="6"/>
        <end position="200"/>
    </location>
</feature>
<gene>
    <name evidence="6" type="ORF">QJ521_05670</name>
</gene>
<dbReference type="PANTHER" id="PTHR14226">
    <property type="entry name" value="NEUROPATHY TARGET ESTERASE/SWISS CHEESE D.MELANOGASTER"/>
    <property type="match status" value="1"/>
</dbReference>
<dbReference type="CDD" id="cd07209">
    <property type="entry name" value="Pat_hypo_Ecoli_Z1214_like"/>
    <property type="match status" value="1"/>
</dbReference>
<evidence type="ECO:0000256" key="3">
    <source>
        <dbReference type="ARBA" id="ARBA00023098"/>
    </source>
</evidence>
<keyword evidence="7" id="KW-1185">Reference proteome</keyword>
<dbReference type="InterPro" id="IPR016035">
    <property type="entry name" value="Acyl_Trfase/lysoPLipase"/>
</dbReference>
<feature type="active site" description="Proton acceptor" evidence="4">
    <location>
        <position position="187"/>
    </location>
</feature>
<dbReference type="GO" id="GO:0016787">
    <property type="term" value="F:hydrolase activity"/>
    <property type="evidence" value="ECO:0007669"/>
    <property type="project" value="UniProtKB-UniRule"/>
</dbReference>
<keyword evidence="2 4" id="KW-0442">Lipid degradation</keyword>
<name>A0AAW6U9A9_9MOLU</name>
<dbReference type="AlphaFoldDB" id="A0AAW6U9A9"/>
<organism evidence="6 7">
    <name type="scientific">Peloplasma aerotolerans</name>
    <dbReference type="NCBI Taxonomy" id="3044389"/>
    <lineage>
        <taxon>Bacteria</taxon>
        <taxon>Bacillati</taxon>
        <taxon>Mycoplasmatota</taxon>
        <taxon>Mollicutes</taxon>
        <taxon>Acholeplasmatales</taxon>
        <taxon>Acholeplasmataceae</taxon>
        <taxon>Peloplasma</taxon>
    </lineage>
</organism>
<comment type="caution">
    <text evidence="6">The sequence shown here is derived from an EMBL/GenBank/DDBJ whole genome shotgun (WGS) entry which is preliminary data.</text>
</comment>
<evidence type="ECO:0000313" key="6">
    <source>
        <dbReference type="EMBL" id="MDI6453042.1"/>
    </source>
</evidence>
<evidence type="ECO:0000256" key="4">
    <source>
        <dbReference type="PROSITE-ProRule" id="PRU01161"/>
    </source>
</evidence>
<dbReference type="RefSeq" id="WP_282839470.1">
    <property type="nucleotide sequence ID" value="NZ_JASCXW010000016.1"/>
</dbReference>
<sequence>MKKIGICLSGGGARGAYQIGALKALEELGILQKASAFSGTSIGAANVIFVATGAMDVAKEIWFNVPENPLGDNPSIVKTLRDQKLKVIDSGLFSIKKLNQLLDENIDFELLKNQDVFIAIADSGDSDKGIIDLLKSTFSHYIQKDSQVQYISLKELNKDLQIDTVVASCSIPVFFPPVVTNSRKYRDGGYFDNTPIKPLIDFGCDEIICITISMLSSIRSIKQKYKNVKIHEIKATRRLGKVLDFSSEHSKRIYEYGYRDAMKYFAKMSLE</sequence>
<dbReference type="GO" id="GO:0016042">
    <property type="term" value="P:lipid catabolic process"/>
    <property type="evidence" value="ECO:0007669"/>
    <property type="project" value="UniProtKB-UniRule"/>
</dbReference>
<feature type="short sequence motif" description="GXSXG" evidence="4">
    <location>
        <begin position="39"/>
        <end position="43"/>
    </location>
</feature>
<dbReference type="Gene3D" id="3.40.1090.10">
    <property type="entry name" value="Cytosolic phospholipase A2 catalytic domain"/>
    <property type="match status" value="2"/>
</dbReference>
<feature type="short sequence motif" description="GXGXXG" evidence="4">
    <location>
        <begin position="10"/>
        <end position="15"/>
    </location>
</feature>
<keyword evidence="3 4" id="KW-0443">Lipid metabolism</keyword>
<reference evidence="6" key="1">
    <citation type="submission" date="2023-05" db="EMBL/GenBank/DDBJ databases">
        <title>Mariniplasma microaerophilum sp. nov., a novel anaerobic mollicute isolated from terrestrial mud volcano, Taman Peninsula, Russia.</title>
        <authorList>
            <person name="Khomyakova M.A."/>
            <person name="Merkel A.Y."/>
            <person name="Slobodkin A.I."/>
        </authorList>
    </citation>
    <scope>NUCLEOTIDE SEQUENCE</scope>
    <source>
        <strain evidence="6">M4Ah</strain>
    </source>
</reference>
<dbReference type="Pfam" id="PF01734">
    <property type="entry name" value="Patatin"/>
    <property type="match status" value="1"/>
</dbReference>
<accession>A0AAW6U9A9</accession>
<protein>
    <submittedName>
        <fullName evidence="6">Patatin-like phospholipase family protein</fullName>
    </submittedName>
</protein>
<evidence type="ECO:0000259" key="5">
    <source>
        <dbReference type="PROSITE" id="PS51635"/>
    </source>
</evidence>
<dbReference type="PROSITE" id="PS51635">
    <property type="entry name" value="PNPLA"/>
    <property type="match status" value="1"/>
</dbReference>
<keyword evidence="1 4" id="KW-0378">Hydrolase</keyword>
<evidence type="ECO:0000256" key="2">
    <source>
        <dbReference type="ARBA" id="ARBA00022963"/>
    </source>
</evidence>
<dbReference type="SUPFAM" id="SSF52151">
    <property type="entry name" value="FabD/lysophospholipase-like"/>
    <property type="match status" value="1"/>
</dbReference>
<dbReference type="EMBL" id="JASCXW010000016">
    <property type="protein sequence ID" value="MDI6453042.1"/>
    <property type="molecule type" value="Genomic_DNA"/>
</dbReference>
<dbReference type="PANTHER" id="PTHR14226:SF57">
    <property type="entry name" value="BLR7027 PROTEIN"/>
    <property type="match status" value="1"/>
</dbReference>
<dbReference type="Proteomes" id="UP001431532">
    <property type="component" value="Unassembled WGS sequence"/>
</dbReference>
<feature type="active site" description="Nucleophile" evidence="4">
    <location>
        <position position="41"/>
    </location>
</feature>
<dbReference type="InterPro" id="IPR050301">
    <property type="entry name" value="NTE"/>
</dbReference>
<dbReference type="InterPro" id="IPR002641">
    <property type="entry name" value="PNPLA_dom"/>
</dbReference>
<proteinExistence type="predicted"/>